<protein>
    <submittedName>
        <fullName evidence="1">Uncharacterized protein</fullName>
    </submittedName>
</protein>
<dbReference type="EMBL" id="UINC01127203">
    <property type="protein sequence ID" value="SVD06163.1"/>
    <property type="molecule type" value="Genomic_DNA"/>
</dbReference>
<sequence length="42" mass="4305">MLCFATSIVSPISLEISSSIGATCLHGPHHSAQKSTSVGFSD</sequence>
<name>A0A382S8E8_9ZZZZ</name>
<proteinExistence type="predicted"/>
<accession>A0A382S8E8</accession>
<gene>
    <name evidence="1" type="ORF">METZ01_LOCUS359017</name>
</gene>
<reference evidence="1" key="1">
    <citation type="submission" date="2018-05" db="EMBL/GenBank/DDBJ databases">
        <authorList>
            <person name="Lanie J.A."/>
            <person name="Ng W.-L."/>
            <person name="Kazmierczak K.M."/>
            <person name="Andrzejewski T.M."/>
            <person name="Davidsen T.M."/>
            <person name="Wayne K.J."/>
            <person name="Tettelin H."/>
            <person name="Glass J.I."/>
            <person name="Rusch D."/>
            <person name="Podicherti R."/>
            <person name="Tsui H.-C.T."/>
            <person name="Winkler M.E."/>
        </authorList>
    </citation>
    <scope>NUCLEOTIDE SEQUENCE</scope>
</reference>
<organism evidence="1">
    <name type="scientific">marine metagenome</name>
    <dbReference type="NCBI Taxonomy" id="408172"/>
    <lineage>
        <taxon>unclassified sequences</taxon>
        <taxon>metagenomes</taxon>
        <taxon>ecological metagenomes</taxon>
    </lineage>
</organism>
<evidence type="ECO:0000313" key="1">
    <source>
        <dbReference type="EMBL" id="SVD06163.1"/>
    </source>
</evidence>
<dbReference type="AlphaFoldDB" id="A0A382S8E8"/>
<feature type="non-terminal residue" evidence="1">
    <location>
        <position position="42"/>
    </location>
</feature>